<dbReference type="Gene3D" id="2.170.130.10">
    <property type="entry name" value="TonB-dependent receptor, plug domain"/>
    <property type="match status" value="1"/>
</dbReference>
<dbReference type="NCBIfam" id="TIGR01783">
    <property type="entry name" value="TonB-siderophor"/>
    <property type="match status" value="1"/>
</dbReference>
<evidence type="ECO:0000256" key="1">
    <source>
        <dbReference type="ARBA" id="ARBA00004571"/>
    </source>
</evidence>
<evidence type="ECO:0000259" key="14">
    <source>
        <dbReference type="Pfam" id="PF07715"/>
    </source>
</evidence>
<evidence type="ECO:0000256" key="5">
    <source>
        <dbReference type="ARBA" id="ARBA00022692"/>
    </source>
</evidence>
<dbReference type="GO" id="GO:0015344">
    <property type="term" value="F:siderophore uptake transmembrane transporter activity"/>
    <property type="evidence" value="ECO:0007669"/>
    <property type="project" value="TreeGrafter"/>
</dbReference>
<keyword evidence="9 10" id="KW-0998">Cell outer membrane</keyword>
<evidence type="ECO:0000313" key="15">
    <source>
        <dbReference type="EMBL" id="ABX37092.1"/>
    </source>
</evidence>
<evidence type="ECO:0000256" key="2">
    <source>
        <dbReference type="ARBA" id="ARBA00009810"/>
    </source>
</evidence>
<evidence type="ECO:0000256" key="12">
    <source>
        <dbReference type="SAM" id="MobiDB-lite"/>
    </source>
</evidence>
<evidence type="ECO:0000256" key="8">
    <source>
        <dbReference type="ARBA" id="ARBA00023170"/>
    </source>
</evidence>
<dbReference type="PROSITE" id="PS52016">
    <property type="entry name" value="TONB_DEPENDENT_REC_3"/>
    <property type="match status" value="1"/>
</dbReference>
<dbReference type="GO" id="GO:0015891">
    <property type="term" value="P:siderophore transport"/>
    <property type="evidence" value="ECO:0007669"/>
    <property type="project" value="InterPro"/>
</dbReference>
<dbReference type="Pfam" id="PF00593">
    <property type="entry name" value="TonB_dep_Rec_b-barrel"/>
    <property type="match status" value="1"/>
</dbReference>
<accession>A9C0L9</accession>
<dbReference type="PANTHER" id="PTHR32552">
    <property type="entry name" value="FERRICHROME IRON RECEPTOR-RELATED"/>
    <property type="match status" value="1"/>
</dbReference>
<keyword evidence="3 10" id="KW-0813">Transport</keyword>
<dbReference type="InterPro" id="IPR036942">
    <property type="entry name" value="Beta-barrel_TonB_sf"/>
</dbReference>
<comment type="subcellular location">
    <subcellularLocation>
        <location evidence="1 10">Cell outer membrane</location>
        <topology evidence="1 10">Multi-pass membrane protein</topology>
    </subcellularLocation>
</comment>
<dbReference type="KEGG" id="dac:Daci_4462"/>
<comment type="similarity">
    <text evidence="2 10 11">Belongs to the TonB-dependent receptor family.</text>
</comment>
<evidence type="ECO:0000256" key="11">
    <source>
        <dbReference type="RuleBase" id="RU003357"/>
    </source>
</evidence>
<keyword evidence="16" id="KW-1185">Reference proteome</keyword>
<evidence type="ECO:0000259" key="13">
    <source>
        <dbReference type="Pfam" id="PF00593"/>
    </source>
</evidence>
<dbReference type="STRING" id="398578.Daci_4462"/>
<protein>
    <submittedName>
        <fullName evidence="15">TonB-dependent siderophore receptor</fullName>
    </submittedName>
</protein>
<evidence type="ECO:0000256" key="3">
    <source>
        <dbReference type="ARBA" id="ARBA00022448"/>
    </source>
</evidence>
<name>A9C0L9_DELAS</name>
<dbReference type="Pfam" id="PF07715">
    <property type="entry name" value="Plug"/>
    <property type="match status" value="1"/>
</dbReference>
<sequence>MSVFARAGCGCRRHAPVPVFTMTAFFFPAKPLPRLRPLPLALSAAAFLSMPALAQGQDPSSGPAPAAATAASASPQEQVLLPAVEVVGRTASGAYHTDEAAGAKTDLPLRELPQSVRVITRQAMDDLGATKLDDVLDYVGGVSRQNNFGGLWDNIVIRGLPGDQNVGMATLFNGFSSGRGFNAPRDLAGVERIEFLKGTAAALYGSSEPGGTLNVVSKRPLWTSSHSVEAYAGSYGLRRGALDTTGPVGENFAYRLNIAVEDRDSFRDFVGASRQVIAPAFTWKLGRDTVLEYSGELLRHKTPLDRGVVAVGDRLGAISRSRFLGEPGDGDVTVENRTHQFILSHEWNAQWRSRLGLSYRETSINGFSTEPHALLANGDLTRQRRFRDYQSDDIAVQAELQGTVKTGAVEHELLLGLESFRFEMDTLMLRANPTAANPYAINIYNPIYGGARPVPTANTDTFERQRNTAFYLQDAIKLSPQWRVVAGLRMDRYDQSLHNRRTGATTQQDPASTSPRLGLSWLPLPQWTFYANAGRSFRPNVGIDVAGAGFSPESGRSMELGAKWESADQRMGATAALFDIRKRNVLTADPGNAGYSVSAGEIRSRGLEFDFAGQVTQRWRLNASLVLNDVEISRDNTLEVGGRLLNVPKVNGSVLAVYENAFSNGQRYGIGGGVTHMGKRLGQARTQAEADAGKAAFELPSYTTAKLVAYWRISPTLRLTLDVDNLFDKTYYTSSYSRLWVTPGTARTVTVGLQAKF</sequence>
<evidence type="ECO:0000256" key="9">
    <source>
        <dbReference type="ARBA" id="ARBA00023237"/>
    </source>
</evidence>
<organism evidence="15 16">
    <name type="scientific">Delftia acidovorans (strain DSM 14801 / SPH-1)</name>
    <dbReference type="NCBI Taxonomy" id="398578"/>
    <lineage>
        <taxon>Bacteria</taxon>
        <taxon>Pseudomonadati</taxon>
        <taxon>Pseudomonadota</taxon>
        <taxon>Betaproteobacteria</taxon>
        <taxon>Burkholderiales</taxon>
        <taxon>Comamonadaceae</taxon>
        <taxon>Delftia</taxon>
    </lineage>
</organism>
<gene>
    <name evidence="15" type="ordered locus">Daci_4462</name>
</gene>
<feature type="region of interest" description="Disordered" evidence="12">
    <location>
        <begin position="54"/>
        <end position="73"/>
    </location>
</feature>
<dbReference type="InterPro" id="IPR010105">
    <property type="entry name" value="TonB_sidphr_rcpt"/>
</dbReference>
<evidence type="ECO:0000313" key="16">
    <source>
        <dbReference type="Proteomes" id="UP000000784"/>
    </source>
</evidence>
<feature type="domain" description="TonB-dependent receptor-like beta-barrel" evidence="13">
    <location>
        <begin position="283"/>
        <end position="726"/>
    </location>
</feature>
<keyword evidence="5 10" id="KW-0812">Transmembrane</keyword>
<keyword evidence="7 10" id="KW-0472">Membrane</keyword>
<dbReference type="InterPro" id="IPR039426">
    <property type="entry name" value="TonB-dep_rcpt-like"/>
</dbReference>
<proteinExistence type="inferred from homology"/>
<dbReference type="EMBL" id="CP000884">
    <property type="protein sequence ID" value="ABX37092.1"/>
    <property type="molecule type" value="Genomic_DNA"/>
</dbReference>
<reference evidence="16" key="2">
    <citation type="submission" date="2007-11" db="EMBL/GenBank/DDBJ databases">
        <title>Complete sequence of Delftia acidovorans DSM 14801 / SPH-1.</title>
        <authorList>
            <person name="Copeland A."/>
            <person name="Lucas S."/>
            <person name="Lapidus A."/>
            <person name="Barry K."/>
            <person name="Glavina del Rio T."/>
            <person name="Dalin E."/>
            <person name="Tice H."/>
            <person name="Pitluck S."/>
            <person name="Lowry S."/>
            <person name="Clum A."/>
            <person name="Schmutz J."/>
            <person name="Larimer F."/>
            <person name="Land M."/>
            <person name="Hauser L."/>
            <person name="Kyrpides N."/>
            <person name="Kim E."/>
            <person name="Schleheck D."/>
            <person name="Richardson P."/>
        </authorList>
    </citation>
    <scope>NUCLEOTIDE SEQUENCE [LARGE SCALE GENOMIC DNA]</scope>
    <source>
        <strain evidence="16">DSM 14801 / SPH-1</strain>
    </source>
</reference>
<dbReference type="SUPFAM" id="SSF56935">
    <property type="entry name" value="Porins"/>
    <property type="match status" value="1"/>
</dbReference>
<keyword evidence="8 15" id="KW-0675">Receptor</keyword>
<dbReference type="CDD" id="cd01347">
    <property type="entry name" value="ligand_gated_channel"/>
    <property type="match status" value="1"/>
</dbReference>
<dbReference type="Gene3D" id="2.40.170.20">
    <property type="entry name" value="TonB-dependent receptor, beta-barrel domain"/>
    <property type="match status" value="1"/>
</dbReference>
<dbReference type="GO" id="GO:0009279">
    <property type="term" value="C:cell outer membrane"/>
    <property type="evidence" value="ECO:0007669"/>
    <property type="project" value="UniProtKB-SubCell"/>
</dbReference>
<dbReference type="AlphaFoldDB" id="A9C0L9"/>
<evidence type="ECO:0000256" key="6">
    <source>
        <dbReference type="ARBA" id="ARBA00023077"/>
    </source>
</evidence>
<dbReference type="InterPro" id="IPR000531">
    <property type="entry name" value="Beta-barrel_TonB"/>
</dbReference>
<dbReference type="HOGENOM" id="CLU_008287_9_4_4"/>
<evidence type="ECO:0000256" key="4">
    <source>
        <dbReference type="ARBA" id="ARBA00022452"/>
    </source>
</evidence>
<dbReference type="InterPro" id="IPR012910">
    <property type="entry name" value="Plug_dom"/>
</dbReference>
<dbReference type="Proteomes" id="UP000000784">
    <property type="component" value="Chromosome"/>
</dbReference>
<feature type="domain" description="TonB-dependent receptor plug" evidence="14">
    <location>
        <begin position="109"/>
        <end position="212"/>
    </location>
</feature>
<evidence type="ECO:0000256" key="7">
    <source>
        <dbReference type="ARBA" id="ARBA00023136"/>
    </source>
</evidence>
<evidence type="ECO:0000256" key="10">
    <source>
        <dbReference type="PROSITE-ProRule" id="PRU01360"/>
    </source>
</evidence>
<dbReference type="eggNOG" id="COG4774">
    <property type="taxonomic scope" value="Bacteria"/>
</dbReference>
<keyword evidence="6 11" id="KW-0798">TonB box</keyword>
<reference evidence="15 16" key="1">
    <citation type="journal article" date="2004" name="Appl. Environ. Microbiol.">
        <title>Mineralization of individual congeners of linear alkylbenzenesulfonate by defined pairs of heterotrophic bacteria.</title>
        <authorList>
            <person name="Schleheck D."/>
            <person name="Knepper T.P."/>
            <person name="Fischer K."/>
            <person name="Cook A.M."/>
        </authorList>
    </citation>
    <scope>NUCLEOTIDE SEQUENCE [LARGE SCALE GENOMIC DNA]</scope>
    <source>
        <strain evidence="16">DSM 14801 / SPH-1</strain>
    </source>
</reference>
<dbReference type="PANTHER" id="PTHR32552:SF90">
    <property type="entry name" value="METAL-PSEUDOPALINE RECEPTOR CNTO"/>
    <property type="match status" value="1"/>
</dbReference>
<dbReference type="GO" id="GO:0038023">
    <property type="term" value="F:signaling receptor activity"/>
    <property type="evidence" value="ECO:0007669"/>
    <property type="project" value="InterPro"/>
</dbReference>
<dbReference type="InterPro" id="IPR037066">
    <property type="entry name" value="Plug_dom_sf"/>
</dbReference>
<keyword evidence="4 10" id="KW-1134">Transmembrane beta strand</keyword>
<dbReference type="FunFam" id="2.40.170.20:FF:000005">
    <property type="entry name" value="TonB-dependent siderophore receptor"/>
    <property type="match status" value="1"/>
</dbReference>